<sequence length="280" mass="29608">MKFNKGAVNADTTPVAISTHTLFCQDNGIFGFTQNGITTTVTEITCSELKKCATCKLSQLSLTTDPESGVSPAPTNPIPGSNGCTEMTVTCNFGEAFTGSMKFNQGAVNADAAPVGVSTHTLICQKDGTFGFTQNGVTTTVTEVACKKTATIKCDSSYITQETTFTAPQYINVQPNGDITARCEDPLAITIGQYITDEPDTSGTTLIDTPLYCNPTTGKYSIVPNFPTPVTRVQCCSFRCPLLTYTGGSMTYDLSNDGCPVGVIRCNANTGPVTLSVCFF</sequence>
<evidence type="ECO:0000313" key="2">
    <source>
        <dbReference type="WBParaSite" id="PDA_v2.g11068.t1"/>
    </source>
</evidence>
<keyword evidence="1" id="KW-1185">Reference proteome</keyword>
<organism evidence="1 2">
    <name type="scientific">Panagrolaimus davidi</name>
    <dbReference type="NCBI Taxonomy" id="227884"/>
    <lineage>
        <taxon>Eukaryota</taxon>
        <taxon>Metazoa</taxon>
        <taxon>Ecdysozoa</taxon>
        <taxon>Nematoda</taxon>
        <taxon>Chromadorea</taxon>
        <taxon>Rhabditida</taxon>
        <taxon>Tylenchina</taxon>
        <taxon>Panagrolaimomorpha</taxon>
        <taxon>Panagrolaimoidea</taxon>
        <taxon>Panagrolaimidae</taxon>
        <taxon>Panagrolaimus</taxon>
    </lineage>
</organism>
<proteinExistence type="predicted"/>
<reference evidence="2" key="1">
    <citation type="submission" date="2022-11" db="UniProtKB">
        <authorList>
            <consortium name="WormBaseParasite"/>
        </authorList>
    </citation>
    <scope>IDENTIFICATION</scope>
</reference>
<protein>
    <submittedName>
        <fullName evidence="2">Uncharacterized protein</fullName>
    </submittedName>
</protein>
<accession>A0A914P1H8</accession>
<dbReference type="WBParaSite" id="PDA_v2.g11068.t1">
    <property type="protein sequence ID" value="PDA_v2.g11068.t1"/>
    <property type="gene ID" value="PDA_v2.g11068"/>
</dbReference>
<dbReference type="AlphaFoldDB" id="A0A914P1H8"/>
<evidence type="ECO:0000313" key="1">
    <source>
        <dbReference type="Proteomes" id="UP000887578"/>
    </source>
</evidence>
<dbReference type="Proteomes" id="UP000887578">
    <property type="component" value="Unplaced"/>
</dbReference>
<name>A0A914P1H8_9BILA</name>